<dbReference type="EMBL" id="JBJKFK010003620">
    <property type="protein sequence ID" value="KAL3309707.1"/>
    <property type="molecule type" value="Genomic_DNA"/>
</dbReference>
<comment type="caution">
    <text evidence="2">The sequence shown here is derived from an EMBL/GenBank/DDBJ whole genome shotgun (WGS) entry which is preliminary data.</text>
</comment>
<sequence>MQNLVLGGTALTLMIVALAVNRWPAHLFHRNNDSKTQTVAAFMVISTICYAFVYLYDILKTLTNVVLDGRLFFFRLVVLIISAVCGIIGLAIINDPYIGVNIAISGGSVYIALAICVLLGTRLTIS</sequence>
<evidence type="ECO:0000313" key="3">
    <source>
        <dbReference type="Proteomes" id="UP001626550"/>
    </source>
</evidence>
<keyword evidence="1" id="KW-0812">Transmembrane</keyword>
<dbReference type="Proteomes" id="UP001626550">
    <property type="component" value="Unassembled WGS sequence"/>
</dbReference>
<feature type="transmembrane region" description="Helical" evidence="1">
    <location>
        <begin position="98"/>
        <end position="120"/>
    </location>
</feature>
<proteinExistence type="predicted"/>
<organism evidence="2 3">
    <name type="scientific">Cichlidogyrus casuarinus</name>
    <dbReference type="NCBI Taxonomy" id="1844966"/>
    <lineage>
        <taxon>Eukaryota</taxon>
        <taxon>Metazoa</taxon>
        <taxon>Spiralia</taxon>
        <taxon>Lophotrochozoa</taxon>
        <taxon>Platyhelminthes</taxon>
        <taxon>Monogenea</taxon>
        <taxon>Monopisthocotylea</taxon>
        <taxon>Dactylogyridea</taxon>
        <taxon>Ancyrocephalidae</taxon>
        <taxon>Cichlidogyrus</taxon>
    </lineage>
</organism>
<reference evidence="2 3" key="1">
    <citation type="submission" date="2024-11" db="EMBL/GenBank/DDBJ databases">
        <title>Adaptive evolution of stress response genes in parasites aligns with host niche diversity.</title>
        <authorList>
            <person name="Hahn C."/>
            <person name="Resl P."/>
        </authorList>
    </citation>
    <scope>NUCLEOTIDE SEQUENCE [LARGE SCALE GENOMIC DNA]</scope>
    <source>
        <strain evidence="2">EGGRZ-B1_66</strain>
        <tissue evidence="2">Body</tissue>
    </source>
</reference>
<evidence type="ECO:0000313" key="2">
    <source>
        <dbReference type="EMBL" id="KAL3309707.1"/>
    </source>
</evidence>
<gene>
    <name evidence="2" type="ORF">Ciccas_011744</name>
</gene>
<keyword evidence="1" id="KW-1133">Transmembrane helix</keyword>
<dbReference type="AlphaFoldDB" id="A0ABD2PQC7"/>
<protein>
    <submittedName>
        <fullName evidence="2">Uncharacterized protein</fullName>
    </submittedName>
</protein>
<feature type="transmembrane region" description="Helical" evidence="1">
    <location>
        <begin position="71"/>
        <end position="92"/>
    </location>
</feature>
<keyword evidence="1" id="KW-0472">Membrane</keyword>
<evidence type="ECO:0000256" key="1">
    <source>
        <dbReference type="SAM" id="Phobius"/>
    </source>
</evidence>
<accession>A0ABD2PQC7</accession>
<name>A0ABD2PQC7_9PLAT</name>
<feature type="transmembrane region" description="Helical" evidence="1">
    <location>
        <begin position="39"/>
        <end position="59"/>
    </location>
</feature>
<keyword evidence="3" id="KW-1185">Reference proteome</keyword>